<dbReference type="eggNOG" id="ENOG5032Y4N">
    <property type="taxonomic scope" value="Bacteria"/>
</dbReference>
<dbReference type="PIRSF" id="PIRSF010606">
    <property type="entry name" value="Spore_coat_CotJB"/>
    <property type="match status" value="1"/>
</dbReference>
<sequence>MNQQPQQPQLPPEYYQRLEEIQAIDFILIELNLYLDTHPNDQEAINQFNETVKKSIKLKMKFDIDFGLLINFGRGFTDCSWEWNDTPWPWQV</sequence>
<evidence type="ECO:0000313" key="3">
    <source>
        <dbReference type="Proteomes" id="UP000030416"/>
    </source>
</evidence>
<organism evidence="2 3">
    <name type="scientific">Ureibacillus manganicus DSM 26584</name>
    <dbReference type="NCBI Taxonomy" id="1384049"/>
    <lineage>
        <taxon>Bacteria</taxon>
        <taxon>Bacillati</taxon>
        <taxon>Bacillota</taxon>
        <taxon>Bacilli</taxon>
        <taxon>Bacillales</taxon>
        <taxon>Caryophanaceae</taxon>
        <taxon>Ureibacillus</taxon>
    </lineage>
</organism>
<dbReference type="RefSeq" id="WP_036189001.1">
    <property type="nucleotide sequence ID" value="NZ_AVDA01000024.1"/>
</dbReference>
<evidence type="ECO:0000313" key="2">
    <source>
        <dbReference type="EMBL" id="KGR76731.1"/>
    </source>
</evidence>
<dbReference type="Proteomes" id="UP000030416">
    <property type="component" value="Unassembled WGS sequence"/>
</dbReference>
<protein>
    <recommendedName>
        <fullName evidence="1">Protein CotJB domain-containing protein</fullName>
    </recommendedName>
</protein>
<accession>A0A0A3HVU6</accession>
<dbReference type="InterPro" id="IPR024207">
    <property type="entry name" value="CotJB_dom"/>
</dbReference>
<evidence type="ECO:0000259" key="1">
    <source>
        <dbReference type="Pfam" id="PF12652"/>
    </source>
</evidence>
<name>A0A0A3HVU6_9BACL</name>
<keyword evidence="3" id="KW-1185">Reference proteome</keyword>
<feature type="domain" description="Protein CotJB" evidence="1">
    <location>
        <begin position="16"/>
        <end position="91"/>
    </location>
</feature>
<dbReference type="EMBL" id="JPVN01000024">
    <property type="protein sequence ID" value="KGR76731.1"/>
    <property type="molecule type" value="Genomic_DNA"/>
</dbReference>
<gene>
    <name evidence="2" type="ORF">CD29_16430</name>
</gene>
<dbReference type="InterPro" id="IPR016571">
    <property type="entry name" value="Spore_coat_assembly_CotJB"/>
</dbReference>
<dbReference type="Pfam" id="PF12652">
    <property type="entry name" value="CotJB"/>
    <property type="match status" value="1"/>
</dbReference>
<comment type="caution">
    <text evidence="2">The sequence shown here is derived from an EMBL/GenBank/DDBJ whole genome shotgun (WGS) entry which is preliminary data.</text>
</comment>
<dbReference type="STRING" id="1384049.CD29_16430"/>
<reference evidence="2 3" key="1">
    <citation type="submission" date="2014-02" db="EMBL/GenBank/DDBJ databases">
        <title>Draft genome sequence of Lysinibacillus manganicus DSM 26584T.</title>
        <authorList>
            <person name="Zhang F."/>
            <person name="Wang G."/>
            <person name="Zhang L."/>
        </authorList>
    </citation>
    <scope>NUCLEOTIDE SEQUENCE [LARGE SCALE GENOMIC DNA]</scope>
    <source>
        <strain evidence="2 3">DSM 26584</strain>
    </source>
</reference>
<proteinExistence type="predicted"/>
<dbReference type="OrthoDB" id="9804099at2"/>
<dbReference type="AlphaFoldDB" id="A0A0A3HVU6"/>